<feature type="compositionally biased region" description="Polar residues" evidence="1">
    <location>
        <begin position="38"/>
        <end position="47"/>
    </location>
</feature>
<sequence length="157" mass="16061" precursor="true">MQRRSLVVLAAWLCGASLGCSDHSSTAPGGRRVGPAPASSQSVSGGSGNALSINNGVMKAAIRIVDKVTVLEVAGEEVLVYLGAGEVNAEGLAQWFRIAQDADAELSSAGQMKLQTIELTAGPEVPEAAVEACAKVIGEMGLEVEIQNEGRVDAGDQ</sequence>
<dbReference type="RefSeq" id="WP_145274116.1">
    <property type="nucleotide sequence ID" value="NZ_CP036272.1"/>
</dbReference>
<feature type="signal peptide" evidence="2">
    <location>
        <begin position="1"/>
        <end position="19"/>
    </location>
</feature>
<organism evidence="3 4">
    <name type="scientific">Stieleria bergensis</name>
    <dbReference type="NCBI Taxonomy" id="2528025"/>
    <lineage>
        <taxon>Bacteria</taxon>
        <taxon>Pseudomonadati</taxon>
        <taxon>Planctomycetota</taxon>
        <taxon>Planctomycetia</taxon>
        <taxon>Pirellulales</taxon>
        <taxon>Pirellulaceae</taxon>
        <taxon>Stieleria</taxon>
    </lineage>
</organism>
<dbReference type="Proteomes" id="UP000315003">
    <property type="component" value="Chromosome"/>
</dbReference>
<dbReference type="EMBL" id="CP036272">
    <property type="protein sequence ID" value="QDT60834.1"/>
    <property type="molecule type" value="Genomic_DNA"/>
</dbReference>
<evidence type="ECO:0000256" key="2">
    <source>
        <dbReference type="SAM" id="SignalP"/>
    </source>
</evidence>
<keyword evidence="4" id="KW-1185">Reference proteome</keyword>
<gene>
    <name evidence="3" type="ORF">SV7mr_33610</name>
</gene>
<evidence type="ECO:0000256" key="1">
    <source>
        <dbReference type="SAM" id="MobiDB-lite"/>
    </source>
</evidence>
<feature type="region of interest" description="Disordered" evidence="1">
    <location>
        <begin position="23"/>
        <end position="47"/>
    </location>
</feature>
<evidence type="ECO:0000313" key="3">
    <source>
        <dbReference type="EMBL" id="QDT60834.1"/>
    </source>
</evidence>
<reference evidence="3 4" key="1">
    <citation type="submission" date="2019-02" db="EMBL/GenBank/DDBJ databases">
        <title>Deep-cultivation of Planctomycetes and their phenomic and genomic characterization uncovers novel biology.</title>
        <authorList>
            <person name="Wiegand S."/>
            <person name="Jogler M."/>
            <person name="Boedeker C."/>
            <person name="Pinto D."/>
            <person name="Vollmers J."/>
            <person name="Rivas-Marin E."/>
            <person name="Kohn T."/>
            <person name="Peeters S.H."/>
            <person name="Heuer A."/>
            <person name="Rast P."/>
            <person name="Oberbeckmann S."/>
            <person name="Bunk B."/>
            <person name="Jeske O."/>
            <person name="Meyerdierks A."/>
            <person name="Storesund J.E."/>
            <person name="Kallscheuer N."/>
            <person name="Luecker S."/>
            <person name="Lage O.M."/>
            <person name="Pohl T."/>
            <person name="Merkel B.J."/>
            <person name="Hornburger P."/>
            <person name="Mueller R.-W."/>
            <person name="Bruemmer F."/>
            <person name="Labrenz M."/>
            <person name="Spormann A.M."/>
            <person name="Op den Camp H."/>
            <person name="Overmann J."/>
            <person name="Amann R."/>
            <person name="Jetten M.S.M."/>
            <person name="Mascher T."/>
            <person name="Medema M.H."/>
            <person name="Devos D.P."/>
            <person name="Kaster A.-K."/>
            <person name="Ovreas L."/>
            <person name="Rohde M."/>
            <person name="Galperin M.Y."/>
            <person name="Jogler C."/>
        </authorList>
    </citation>
    <scope>NUCLEOTIDE SEQUENCE [LARGE SCALE GENOMIC DNA]</scope>
    <source>
        <strain evidence="3 4">SV_7m_r</strain>
    </source>
</reference>
<protein>
    <submittedName>
        <fullName evidence="3">Uncharacterized protein</fullName>
    </submittedName>
</protein>
<feature type="chain" id="PRO_5022138279" evidence="2">
    <location>
        <begin position="20"/>
        <end position="157"/>
    </location>
</feature>
<proteinExistence type="predicted"/>
<evidence type="ECO:0000313" key="4">
    <source>
        <dbReference type="Proteomes" id="UP000315003"/>
    </source>
</evidence>
<accession>A0A517SXH7</accession>
<dbReference type="PROSITE" id="PS51257">
    <property type="entry name" value="PROKAR_LIPOPROTEIN"/>
    <property type="match status" value="1"/>
</dbReference>
<name>A0A517SXH7_9BACT</name>
<dbReference type="AlphaFoldDB" id="A0A517SXH7"/>
<keyword evidence="2" id="KW-0732">Signal</keyword>